<dbReference type="PANTHER" id="PTHR43226">
    <property type="entry name" value="XAA-PRO AMINOPEPTIDASE 3"/>
    <property type="match status" value="1"/>
</dbReference>
<name>A0A1D8AR12_9BACT</name>
<evidence type="ECO:0000256" key="1">
    <source>
        <dbReference type="ARBA" id="ARBA00001424"/>
    </source>
</evidence>
<dbReference type="SUPFAM" id="SSF55920">
    <property type="entry name" value="Creatinase/aminopeptidase"/>
    <property type="match status" value="1"/>
</dbReference>
<dbReference type="EMBL" id="CP016094">
    <property type="protein sequence ID" value="AOS43294.1"/>
    <property type="molecule type" value="Genomic_DNA"/>
</dbReference>
<evidence type="ECO:0000313" key="10">
    <source>
        <dbReference type="Proteomes" id="UP000095228"/>
    </source>
</evidence>
<evidence type="ECO:0000256" key="6">
    <source>
        <dbReference type="ARBA" id="ARBA00022801"/>
    </source>
</evidence>
<dbReference type="InterPro" id="IPR029149">
    <property type="entry name" value="Creatin/AminoP/Spt16_N"/>
</dbReference>
<dbReference type="InterPro" id="IPR036005">
    <property type="entry name" value="Creatinase/aminopeptidase-like"/>
</dbReference>
<dbReference type="Gene3D" id="3.40.350.10">
    <property type="entry name" value="Creatinase/prolidase N-terminal domain"/>
    <property type="match status" value="1"/>
</dbReference>
<keyword evidence="7" id="KW-0464">Manganese</keyword>
<evidence type="ECO:0000256" key="7">
    <source>
        <dbReference type="ARBA" id="ARBA00023211"/>
    </source>
</evidence>
<dbReference type="RefSeq" id="WP_157772116.1">
    <property type="nucleotide sequence ID" value="NZ_CP016094.1"/>
</dbReference>
<dbReference type="OrthoDB" id="9806388at2"/>
<keyword evidence="9" id="KW-0031">Aminopeptidase</keyword>
<feature type="domain" description="Peptidase M24" evidence="8">
    <location>
        <begin position="151"/>
        <end position="410"/>
    </location>
</feature>
<evidence type="ECO:0000256" key="3">
    <source>
        <dbReference type="ARBA" id="ARBA00008766"/>
    </source>
</evidence>
<gene>
    <name evidence="9" type="primary">pepP</name>
    <name evidence="9" type="ORF">Verru16b_00337</name>
</gene>
<dbReference type="InterPro" id="IPR052433">
    <property type="entry name" value="X-Pro_dipept-like"/>
</dbReference>
<dbReference type="InterPro" id="IPR000994">
    <property type="entry name" value="Pept_M24"/>
</dbReference>
<dbReference type="GO" id="GO:0046872">
    <property type="term" value="F:metal ion binding"/>
    <property type="evidence" value="ECO:0007669"/>
    <property type="project" value="UniProtKB-KW"/>
</dbReference>
<dbReference type="PATRIC" id="fig|1838286.3.peg.341"/>
<organism evidence="9 10">
    <name type="scientific">Lacunisphaera limnophila</name>
    <dbReference type="NCBI Taxonomy" id="1838286"/>
    <lineage>
        <taxon>Bacteria</taxon>
        <taxon>Pseudomonadati</taxon>
        <taxon>Verrucomicrobiota</taxon>
        <taxon>Opitutia</taxon>
        <taxon>Opitutales</taxon>
        <taxon>Opitutaceae</taxon>
        <taxon>Lacunisphaera</taxon>
    </lineage>
</organism>
<protein>
    <recommendedName>
        <fullName evidence="4">Xaa-Pro aminopeptidase</fullName>
        <ecNumber evidence="4">3.4.11.9</ecNumber>
    </recommendedName>
</protein>
<accession>A0A1D8AR12</accession>
<dbReference type="PANTHER" id="PTHR43226:SF4">
    <property type="entry name" value="XAA-PRO AMINOPEPTIDASE 3"/>
    <property type="match status" value="1"/>
</dbReference>
<reference evidence="9 10" key="1">
    <citation type="submission" date="2016-06" db="EMBL/GenBank/DDBJ databases">
        <title>Three novel species with peptidoglycan cell walls form the new genus Lacunisphaera gen. nov. in the family Opitutaceae of the verrucomicrobial subdivision 4.</title>
        <authorList>
            <person name="Rast P."/>
            <person name="Gloeckner I."/>
            <person name="Jogler M."/>
            <person name="Boedeker C."/>
            <person name="Jeske O."/>
            <person name="Wiegand S."/>
            <person name="Reinhardt R."/>
            <person name="Schumann P."/>
            <person name="Rohde M."/>
            <person name="Spring S."/>
            <person name="Gloeckner F.O."/>
            <person name="Jogler C."/>
        </authorList>
    </citation>
    <scope>NUCLEOTIDE SEQUENCE [LARGE SCALE GENOMIC DNA]</scope>
    <source>
        <strain evidence="9 10">IG16b</strain>
    </source>
</reference>
<dbReference type="AlphaFoldDB" id="A0A1D8AR12"/>
<keyword evidence="6 9" id="KW-0378">Hydrolase</keyword>
<dbReference type="EC" id="3.4.11.9" evidence="4"/>
<dbReference type="GO" id="GO:0004177">
    <property type="term" value="F:aminopeptidase activity"/>
    <property type="evidence" value="ECO:0007669"/>
    <property type="project" value="UniProtKB-KW"/>
</dbReference>
<dbReference type="Proteomes" id="UP000095228">
    <property type="component" value="Chromosome"/>
</dbReference>
<proteinExistence type="inferred from homology"/>
<evidence type="ECO:0000256" key="4">
    <source>
        <dbReference type="ARBA" id="ARBA00012574"/>
    </source>
</evidence>
<comment type="catalytic activity">
    <reaction evidence="1">
        <text>Release of any N-terminal amino acid, including proline, that is linked to proline, even from a dipeptide or tripeptide.</text>
        <dbReference type="EC" id="3.4.11.9"/>
    </reaction>
</comment>
<dbReference type="STRING" id="1838286.Verru16b_00337"/>
<evidence type="ECO:0000313" key="9">
    <source>
        <dbReference type="EMBL" id="AOS43294.1"/>
    </source>
</evidence>
<dbReference type="KEGG" id="obg:Verru16b_00337"/>
<keyword evidence="5" id="KW-0479">Metal-binding</keyword>
<dbReference type="GO" id="GO:0006508">
    <property type="term" value="P:proteolysis"/>
    <property type="evidence" value="ECO:0007669"/>
    <property type="project" value="TreeGrafter"/>
</dbReference>
<keyword evidence="10" id="KW-1185">Reference proteome</keyword>
<dbReference type="Pfam" id="PF00557">
    <property type="entry name" value="Peptidase_M24"/>
    <property type="match status" value="1"/>
</dbReference>
<keyword evidence="9" id="KW-0645">Protease</keyword>
<sequence>MNFDFPARRARIARALALTDEVLLIGSGHPLPKPEISDALLPYIAHQEYYFLTGHLDAIGGILAFDPRDGAWTSFVPEVTEMDRVWEGREQLPGEPLTSFPAWFSARRGRPVVLLGAPVSGISADETRTAAVRERYKHARRPKEAAEIAVLQRGAAATAAGYAAIQPLLRPGVSERTLQIELEAEYFRHGAQTTGYDSIVGVGPQSAVFHGSPSPDRVARNGDFILIDSGAQVDRYVTDVTRTYVAGRASPFQRDLYQVVLGAQERTCALCRPGAEWKDLHYATATDLMTGLAAMGVVRGNPSSLVEQEVHTLFYPHGLGHMVGLGVRDASGLEPGRTRDPRPSLRSLRMDLILREGYVVTVEPGLYFIPALLRDAGRRSRYAQAVDWDLVDRHLHLGGVRIEDNLLVTAGAPLNLTAAIPKDLK</sequence>
<comment type="cofactor">
    <cofactor evidence="2">
        <name>Mn(2+)</name>
        <dbReference type="ChEBI" id="CHEBI:29035"/>
    </cofactor>
</comment>
<dbReference type="Gene3D" id="3.90.230.10">
    <property type="entry name" value="Creatinase/methionine aminopeptidase superfamily"/>
    <property type="match status" value="1"/>
</dbReference>
<dbReference type="SUPFAM" id="SSF53092">
    <property type="entry name" value="Creatinase/prolidase N-terminal domain"/>
    <property type="match status" value="1"/>
</dbReference>
<dbReference type="GO" id="GO:0005829">
    <property type="term" value="C:cytosol"/>
    <property type="evidence" value="ECO:0007669"/>
    <property type="project" value="TreeGrafter"/>
</dbReference>
<evidence type="ECO:0000259" key="8">
    <source>
        <dbReference type="Pfam" id="PF00557"/>
    </source>
</evidence>
<comment type="similarity">
    <text evidence="3">Belongs to the peptidase M24B family.</text>
</comment>
<evidence type="ECO:0000256" key="2">
    <source>
        <dbReference type="ARBA" id="ARBA00001936"/>
    </source>
</evidence>
<evidence type="ECO:0000256" key="5">
    <source>
        <dbReference type="ARBA" id="ARBA00022723"/>
    </source>
</evidence>